<dbReference type="Proteomes" id="UP000521943">
    <property type="component" value="Unassembled WGS sequence"/>
</dbReference>
<gene>
    <name evidence="7" type="ORF">DFP72DRAFT_823432</name>
</gene>
<comment type="caution">
    <text evidence="7">The sequence shown here is derived from an EMBL/GenBank/DDBJ whole genome shotgun (WGS) entry which is preliminary data.</text>
</comment>
<dbReference type="GO" id="GO:0000976">
    <property type="term" value="F:transcription cis-regulatory region binding"/>
    <property type="evidence" value="ECO:0007669"/>
    <property type="project" value="TreeGrafter"/>
</dbReference>
<dbReference type="SUPFAM" id="SSF46689">
    <property type="entry name" value="Homeodomain-like"/>
    <property type="match status" value="2"/>
</dbReference>
<feature type="domain" description="Myb-like" evidence="5">
    <location>
        <begin position="152"/>
        <end position="201"/>
    </location>
</feature>
<feature type="region of interest" description="Disordered" evidence="4">
    <location>
        <begin position="1"/>
        <end position="53"/>
    </location>
</feature>
<organism evidence="7 8">
    <name type="scientific">Ephemerocybe angulata</name>
    <dbReference type="NCBI Taxonomy" id="980116"/>
    <lineage>
        <taxon>Eukaryota</taxon>
        <taxon>Fungi</taxon>
        <taxon>Dikarya</taxon>
        <taxon>Basidiomycota</taxon>
        <taxon>Agaricomycotina</taxon>
        <taxon>Agaricomycetes</taxon>
        <taxon>Agaricomycetidae</taxon>
        <taxon>Agaricales</taxon>
        <taxon>Agaricineae</taxon>
        <taxon>Psathyrellaceae</taxon>
        <taxon>Ephemerocybe</taxon>
    </lineage>
</organism>
<dbReference type="CDD" id="cd00167">
    <property type="entry name" value="SANT"/>
    <property type="match status" value="1"/>
</dbReference>
<dbReference type="InterPro" id="IPR017930">
    <property type="entry name" value="Myb_dom"/>
</dbReference>
<dbReference type="InterPro" id="IPR009057">
    <property type="entry name" value="Homeodomain-like_sf"/>
</dbReference>
<evidence type="ECO:0000313" key="7">
    <source>
        <dbReference type="EMBL" id="KAF6746064.1"/>
    </source>
</evidence>
<name>A0A8H6HFH1_9AGAR</name>
<evidence type="ECO:0000256" key="2">
    <source>
        <dbReference type="ARBA" id="ARBA00023125"/>
    </source>
</evidence>
<dbReference type="AlphaFoldDB" id="A0A8H6HFH1"/>
<evidence type="ECO:0000313" key="8">
    <source>
        <dbReference type="Proteomes" id="UP000521943"/>
    </source>
</evidence>
<dbReference type="SMART" id="SM00717">
    <property type="entry name" value="SANT"/>
    <property type="match status" value="4"/>
</dbReference>
<feature type="domain" description="HTH myb-type" evidence="6">
    <location>
        <begin position="152"/>
        <end position="205"/>
    </location>
</feature>
<accession>A0A8H6HFH1</accession>
<dbReference type="GO" id="GO:0003700">
    <property type="term" value="F:DNA-binding transcription factor activity"/>
    <property type="evidence" value="ECO:0007669"/>
    <property type="project" value="TreeGrafter"/>
</dbReference>
<dbReference type="PANTHER" id="PTHR46380:SF2">
    <property type="entry name" value="CYCLIN-D-BINDING MYB-LIKE TRANSCRIPTION FACTOR 1"/>
    <property type="match status" value="1"/>
</dbReference>
<feature type="domain" description="Myb-like" evidence="5">
    <location>
        <begin position="210"/>
        <end position="265"/>
    </location>
</feature>
<dbReference type="PANTHER" id="PTHR46380">
    <property type="entry name" value="CYCLIN-D-BINDING MYB-LIKE TRANSCRIPTION FACTOR 1"/>
    <property type="match status" value="1"/>
</dbReference>
<evidence type="ECO:0000256" key="3">
    <source>
        <dbReference type="ARBA" id="ARBA00023242"/>
    </source>
</evidence>
<evidence type="ECO:0000259" key="5">
    <source>
        <dbReference type="PROSITE" id="PS50090"/>
    </source>
</evidence>
<dbReference type="InterPro" id="IPR001005">
    <property type="entry name" value="SANT/Myb"/>
</dbReference>
<reference evidence="7 8" key="1">
    <citation type="submission" date="2020-07" db="EMBL/GenBank/DDBJ databases">
        <title>Comparative genomics of pyrophilous fungi reveals a link between fire events and developmental genes.</title>
        <authorList>
            <consortium name="DOE Joint Genome Institute"/>
            <person name="Steindorff A.S."/>
            <person name="Carver A."/>
            <person name="Calhoun S."/>
            <person name="Stillman K."/>
            <person name="Liu H."/>
            <person name="Lipzen A."/>
            <person name="Pangilinan J."/>
            <person name="Labutti K."/>
            <person name="Bruns T.D."/>
            <person name="Grigoriev I.V."/>
        </authorList>
    </citation>
    <scope>NUCLEOTIDE SEQUENCE [LARGE SCALE GENOMIC DNA]</scope>
    <source>
        <strain evidence="7 8">CBS 144469</strain>
    </source>
</reference>
<sequence>MPGSTNGLTTGGPYTQWQPSPSSTGPHPIVQAPSFADAHSPPPVAPTNGQTNSEHADILATKWLNTRKLAEMVESEGLVYKKGKFSAIEEKKLNDAIEAYKNSKNLSTAQIQEIIFQKNVKTKDNEFWSSITRALPQRPIIAVYHHVRRKWHPMNSQGVWEKRQDTLLIAAVAQFGQAWEKVSPCVGRMASDCRDRYRNHIVNSDIRATGPWSEEEEEELTRIVLDMMAKQGSEDDSDVFWSDVSQLMGGRRNRQQCRIKWMDSLSKVVKSDGGRPYWSPQDAYILVQRVEALGVNDDTEIDWKILRDHQWNLWSPHNLQRRWLAMKRSIQGHEEMSHRGPLDWVRSLRFLND</sequence>
<evidence type="ECO:0000259" key="6">
    <source>
        <dbReference type="PROSITE" id="PS51294"/>
    </source>
</evidence>
<protein>
    <recommendedName>
        <fullName evidence="9">Cyclin-D-binding Myb-like transcription factor 1</fullName>
    </recommendedName>
</protein>
<dbReference type="InterPro" id="IPR051651">
    <property type="entry name" value="DMTF1_DNA-bind_reg"/>
</dbReference>
<dbReference type="OrthoDB" id="39591at2759"/>
<dbReference type="PROSITE" id="PS51294">
    <property type="entry name" value="HTH_MYB"/>
    <property type="match status" value="1"/>
</dbReference>
<dbReference type="Gene3D" id="1.10.10.60">
    <property type="entry name" value="Homeodomain-like"/>
    <property type="match status" value="2"/>
</dbReference>
<dbReference type="PROSITE" id="PS50090">
    <property type="entry name" value="MYB_LIKE"/>
    <property type="match status" value="2"/>
</dbReference>
<dbReference type="EMBL" id="JACGCI010000096">
    <property type="protein sequence ID" value="KAF6746064.1"/>
    <property type="molecule type" value="Genomic_DNA"/>
</dbReference>
<keyword evidence="8" id="KW-1185">Reference proteome</keyword>
<dbReference type="Pfam" id="PF13921">
    <property type="entry name" value="Myb_DNA-bind_6"/>
    <property type="match status" value="1"/>
</dbReference>
<comment type="subcellular location">
    <subcellularLocation>
        <location evidence="1">Nucleus</location>
    </subcellularLocation>
</comment>
<evidence type="ECO:0000256" key="1">
    <source>
        <dbReference type="ARBA" id="ARBA00004123"/>
    </source>
</evidence>
<evidence type="ECO:0008006" key="9">
    <source>
        <dbReference type="Google" id="ProtNLM"/>
    </source>
</evidence>
<keyword evidence="3" id="KW-0539">Nucleus</keyword>
<dbReference type="GO" id="GO:0005634">
    <property type="term" value="C:nucleus"/>
    <property type="evidence" value="ECO:0007669"/>
    <property type="project" value="UniProtKB-SubCell"/>
</dbReference>
<evidence type="ECO:0000256" key="4">
    <source>
        <dbReference type="SAM" id="MobiDB-lite"/>
    </source>
</evidence>
<keyword evidence="2" id="KW-0238">DNA-binding</keyword>
<feature type="compositionally biased region" description="Polar residues" evidence="4">
    <location>
        <begin position="1"/>
        <end position="25"/>
    </location>
</feature>
<proteinExistence type="predicted"/>